<sequence>MPFYSGTKPVAEMGLKYAPTMPSALLVAVLDGDIEREGRTTAVLYESFVYEDEIEGLRFRVPQSYITDFASIPWLVRGLIPAFGRHAKAAVVHDWLYAVGEPDMRARADRVFLHALRELKVAWFKRLILYTAVRLGGSGGYNKERRVWNRTFADWRDGKRLEIAPFERHTAFSGETNGPQPL</sequence>
<dbReference type="Proteomes" id="UP000278756">
    <property type="component" value="Chromosome 1"/>
</dbReference>
<dbReference type="EMBL" id="AP018827">
    <property type="protein sequence ID" value="BBF80515.1"/>
    <property type="molecule type" value="Genomic_DNA"/>
</dbReference>
<dbReference type="InterPro" id="IPR010767">
    <property type="entry name" value="Phage_CGC-2007_Cje0229"/>
</dbReference>
<reference evidence="2" key="2">
    <citation type="journal article" date="2017" name="Plant Physiol. Biochem.">
        <title>Differential oxidative and antioxidative response of duckweed Lemna minor toward plant growth promoting/inhibiting bacteria.</title>
        <authorList>
            <person name="Ishizawa H."/>
            <person name="Kuroda M."/>
            <person name="Morikawa M."/>
            <person name="Ike M."/>
        </authorList>
    </citation>
    <scope>NUCLEOTIDE SEQUENCE [LARGE SCALE GENOMIC DNA]</scope>
    <source>
        <strain evidence="2">M6</strain>
    </source>
</reference>
<proteinExistence type="predicted"/>
<reference evidence="2" key="1">
    <citation type="journal article" date="2017" name="Biotechnol. Biofuels">
        <title>Evaluation of environmental bacterial communities as a factor affecting the growth of duckweed Lemna minor.</title>
        <authorList>
            <person name="Ishizawa H."/>
            <person name="Kuroda M."/>
            <person name="Morikawa M."/>
            <person name="Ike M."/>
        </authorList>
    </citation>
    <scope>NUCLEOTIDE SEQUENCE [LARGE SCALE GENOMIC DNA]</scope>
    <source>
        <strain evidence="2">M6</strain>
    </source>
</reference>
<dbReference type="Pfam" id="PF07087">
    <property type="entry name" value="DUF1353"/>
    <property type="match status" value="1"/>
</dbReference>
<organism evidence="1 2">
    <name type="scientific">Asticcacaulis excentricus</name>
    <dbReference type="NCBI Taxonomy" id="78587"/>
    <lineage>
        <taxon>Bacteria</taxon>
        <taxon>Pseudomonadati</taxon>
        <taxon>Pseudomonadota</taxon>
        <taxon>Alphaproteobacteria</taxon>
        <taxon>Caulobacterales</taxon>
        <taxon>Caulobacteraceae</taxon>
        <taxon>Asticcacaulis</taxon>
    </lineage>
</organism>
<name>A0A3G9G3R8_9CAUL</name>
<gene>
    <name evidence="1" type="ORF">EM6_1099</name>
</gene>
<dbReference type="RefSeq" id="WP_126420918.1">
    <property type="nucleotide sequence ID" value="NZ_AP018827.1"/>
</dbReference>
<accession>A0A3G9G3R8</accession>
<dbReference type="AlphaFoldDB" id="A0A3G9G3R8"/>
<evidence type="ECO:0000313" key="1">
    <source>
        <dbReference type="EMBL" id="BBF80515.1"/>
    </source>
</evidence>
<evidence type="ECO:0000313" key="2">
    <source>
        <dbReference type="Proteomes" id="UP000278756"/>
    </source>
</evidence>
<dbReference type="OrthoDB" id="7874856at2"/>
<protein>
    <submittedName>
        <fullName evidence="1">Tail fiber assembly protein</fullName>
    </submittedName>
</protein>